<keyword evidence="2 3" id="KW-0378">Hydrolase</keyword>
<evidence type="ECO:0000256" key="1">
    <source>
        <dbReference type="ARBA" id="ARBA00022723"/>
    </source>
</evidence>
<dbReference type="PROSITE" id="PS51845">
    <property type="entry name" value="PDEASE_I_2"/>
    <property type="match status" value="1"/>
</dbReference>
<protein>
    <recommendedName>
        <fullName evidence="3">Phosphodiesterase</fullName>
        <ecNumber evidence="3">3.1.4.-</ecNumber>
    </recommendedName>
</protein>
<dbReference type="RefSeq" id="XP_022243200.1">
    <property type="nucleotide sequence ID" value="XM_022387492.1"/>
</dbReference>
<evidence type="ECO:0000256" key="2">
    <source>
        <dbReference type="ARBA" id="ARBA00022801"/>
    </source>
</evidence>
<evidence type="ECO:0000313" key="5">
    <source>
        <dbReference type="Proteomes" id="UP000694941"/>
    </source>
</evidence>
<comment type="similarity">
    <text evidence="3">Belongs to the cyclic nucleotide phosphodiesterase family.</text>
</comment>
<dbReference type="InterPro" id="IPR023088">
    <property type="entry name" value="PDEase"/>
</dbReference>
<name>A0ABM1SHU5_LIMPO</name>
<dbReference type="EC" id="3.1.4.-" evidence="3"/>
<sequence>MIPFATFVCTKTKQSSQKWLARTTLGQTKVETEKARGGLYCVRLSASIAKPTTATDIRKTPPKLSDEDTNLLASLTLNGQQRHLALRTFRTLQRHRTHCCVTKPEVQHLDVVDSANGGVIQYLLAACWKWNFSVFSLDVATGGRSVSVLLLHLFHEYGFIKEFRLDALKILHCFTLVENGYHRDNPYHNAVHAADVTQALHCFLQEKTISKHLTSLETMASLIAAVCHDLDHPGFNQPFLIATSNHLAVLYKNFSVLETHHWRMAVSCLRESRLLDHLEKEVCVKIECWMQSMILATDISRQQEFLEKLKVALKCADLCNPCRPWSISKQWSYQVCEELYQQGDIETELSLPITPVCDRTKTSVARIQTDFLRFVVTPLFVMWHKILSSPLSQELMQHLHHNQIRWDELLQYELEQLDEMSSVSEEAAMDDYALLVLEKDNFSTLLKEGLIVTRFFNDVNAT</sequence>
<reference evidence="6" key="1">
    <citation type="submission" date="2025-08" db="UniProtKB">
        <authorList>
            <consortium name="RefSeq"/>
        </authorList>
    </citation>
    <scope>IDENTIFICATION</scope>
    <source>
        <tissue evidence="6">Muscle</tissue>
    </source>
</reference>
<dbReference type="PRINTS" id="PR00387">
    <property type="entry name" value="PDIESTERASE1"/>
</dbReference>
<proteinExistence type="inferred from homology"/>
<evidence type="ECO:0000313" key="6">
    <source>
        <dbReference type="RefSeq" id="XP_022243200.1"/>
    </source>
</evidence>
<dbReference type="CDD" id="cd00077">
    <property type="entry name" value="HDc"/>
    <property type="match status" value="1"/>
</dbReference>
<dbReference type="Pfam" id="PF00233">
    <property type="entry name" value="PDEase_I"/>
    <property type="match status" value="1"/>
</dbReference>
<dbReference type="PANTHER" id="PTHR11347">
    <property type="entry name" value="CYCLIC NUCLEOTIDE PHOSPHODIESTERASE"/>
    <property type="match status" value="1"/>
</dbReference>
<evidence type="ECO:0000256" key="3">
    <source>
        <dbReference type="RuleBase" id="RU363067"/>
    </source>
</evidence>
<dbReference type="GeneID" id="106460273"/>
<keyword evidence="1 3" id="KW-0479">Metal-binding</keyword>
<feature type="domain" description="PDEase" evidence="4">
    <location>
        <begin position="112"/>
        <end position="413"/>
    </location>
</feature>
<dbReference type="SMART" id="SM00471">
    <property type="entry name" value="HDc"/>
    <property type="match status" value="1"/>
</dbReference>
<dbReference type="Proteomes" id="UP000694941">
    <property type="component" value="Unplaced"/>
</dbReference>
<dbReference type="SUPFAM" id="SSF109604">
    <property type="entry name" value="HD-domain/PDEase-like"/>
    <property type="match status" value="1"/>
</dbReference>
<dbReference type="InterPro" id="IPR036971">
    <property type="entry name" value="PDEase_catalytic_dom_sf"/>
</dbReference>
<dbReference type="InterPro" id="IPR003607">
    <property type="entry name" value="HD/PDEase_dom"/>
</dbReference>
<accession>A0ABM1SHU5</accession>
<comment type="cofactor">
    <cofactor evidence="3">
        <name>a divalent metal cation</name>
        <dbReference type="ChEBI" id="CHEBI:60240"/>
    </cofactor>
    <text evidence="3">Binds 2 divalent metal cations per subunit. Site 1 may preferentially bind zinc ions, while site 2 has a preference for magnesium and/or manganese ions.</text>
</comment>
<dbReference type="PROSITE" id="PS00126">
    <property type="entry name" value="PDEASE_I_1"/>
    <property type="match status" value="1"/>
</dbReference>
<dbReference type="InterPro" id="IPR002073">
    <property type="entry name" value="PDEase_catalytic_dom"/>
</dbReference>
<evidence type="ECO:0000259" key="4">
    <source>
        <dbReference type="PROSITE" id="PS51845"/>
    </source>
</evidence>
<gene>
    <name evidence="6" type="primary">LOC106460273</name>
</gene>
<dbReference type="InterPro" id="IPR023174">
    <property type="entry name" value="PDEase_CS"/>
</dbReference>
<dbReference type="Gene3D" id="1.10.1300.10">
    <property type="entry name" value="3'5'-cyclic nucleotide phosphodiesterase, catalytic domain"/>
    <property type="match status" value="1"/>
</dbReference>
<organism evidence="5 6">
    <name type="scientific">Limulus polyphemus</name>
    <name type="common">Atlantic horseshoe crab</name>
    <dbReference type="NCBI Taxonomy" id="6850"/>
    <lineage>
        <taxon>Eukaryota</taxon>
        <taxon>Metazoa</taxon>
        <taxon>Ecdysozoa</taxon>
        <taxon>Arthropoda</taxon>
        <taxon>Chelicerata</taxon>
        <taxon>Merostomata</taxon>
        <taxon>Xiphosura</taxon>
        <taxon>Limulidae</taxon>
        <taxon>Limulus</taxon>
    </lineage>
</organism>
<keyword evidence="5" id="KW-1185">Reference proteome</keyword>